<comment type="caution">
    <text evidence="2">The sequence shown here is derived from an EMBL/GenBank/DDBJ whole genome shotgun (WGS) entry which is preliminary data.</text>
</comment>
<proteinExistence type="predicted"/>
<organism evidence="2 3">
    <name type="scientific">Bacillus aquiflavi</name>
    <dbReference type="NCBI Taxonomy" id="2672567"/>
    <lineage>
        <taxon>Bacteria</taxon>
        <taxon>Bacillati</taxon>
        <taxon>Bacillota</taxon>
        <taxon>Bacilli</taxon>
        <taxon>Bacillales</taxon>
        <taxon>Bacillaceae</taxon>
        <taxon>Bacillus</taxon>
    </lineage>
</organism>
<accession>A0A6B3W2G7</accession>
<dbReference type="SUPFAM" id="SSF54001">
    <property type="entry name" value="Cysteine proteinases"/>
    <property type="match status" value="1"/>
</dbReference>
<name>A0A6B3W2G7_9BACI</name>
<dbReference type="EMBL" id="JACEIO010000051">
    <property type="protein sequence ID" value="MBA4538562.1"/>
    <property type="molecule type" value="Genomic_DNA"/>
</dbReference>
<evidence type="ECO:0000313" key="1">
    <source>
        <dbReference type="EMBL" id="MBA4538562.1"/>
    </source>
</evidence>
<dbReference type="EMBL" id="JAAIWN010000053">
    <property type="protein sequence ID" value="NEY82925.1"/>
    <property type="molecule type" value="Genomic_DNA"/>
</dbReference>
<dbReference type="Proteomes" id="UP000570010">
    <property type="component" value="Unassembled WGS sequence"/>
</dbReference>
<sequence>MKKFFKFFSIIIISFLFFTPLNETNAQKNQLTDEESSFSNTLKNDYVHLLNDNVLSKDTTYEEWLEITGILENGISYDLEEDFNEKLEIVDPLTNSITTSIKKGDILISNHTIKNGLTGHAGIALSSTQVLHIAGPRHYPEVLSVNNFVKKYRKTLTVYRVPNSKIANAAADWASRNYVGRKYHYAITDNIKSKNPTYCSKIVFQAYYYGTGSAPVIKTVPKIALPYALPAYFSPAYKPKVVGKFN</sequence>
<dbReference type="Proteomes" id="UP000472971">
    <property type="component" value="Unassembled WGS sequence"/>
</dbReference>
<dbReference type="AlphaFoldDB" id="A0A6B3W2G7"/>
<gene>
    <name evidence="2" type="ORF">G4D64_15815</name>
    <name evidence="1" type="ORF">H1Z61_15855</name>
</gene>
<dbReference type="Pfam" id="PF05708">
    <property type="entry name" value="Peptidase_C92"/>
    <property type="match status" value="1"/>
</dbReference>
<evidence type="ECO:0000313" key="2">
    <source>
        <dbReference type="EMBL" id="NEY82925.1"/>
    </source>
</evidence>
<reference evidence="2 3" key="1">
    <citation type="submission" date="2020-02" db="EMBL/GenBank/DDBJ databases">
        <title>Bacillus aquiflavi sp. nov., isolated from yellow water of strong flavor Chinese baijiu in Yibin region of China.</title>
        <authorList>
            <person name="Xie J."/>
        </authorList>
    </citation>
    <scope>NUCLEOTIDE SEQUENCE [LARGE SCALE GENOMIC DNA]</scope>
    <source>
        <strain evidence="2 3">3H-10</strain>
    </source>
</reference>
<evidence type="ECO:0000313" key="4">
    <source>
        <dbReference type="Proteomes" id="UP000570010"/>
    </source>
</evidence>
<keyword evidence="3" id="KW-1185">Reference proteome</keyword>
<reference evidence="1 4" key="2">
    <citation type="submission" date="2020-07" db="EMBL/GenBank/DDBJ databases">
        <authorList>
            <person name="Feng H."/>
        </authorList>
    </citation>
    <scope>NUCLEOTIDE SEQUENCE [LARGE SCALE GENOMIC DNA]</scope>
    <source>
        <strain evidence="4">s-12</strain>
        <strain evidence="1">S-12</strain>
    </source>
</reference>
<dbReference type="InterPro" id="IPR024453">
    <property type="entry name" value="Peptidase_C92"/>
</dbReference>
<dbReference type="InterPro" id="IPR038765">
    <property type="entry name" value="Papain-like_cys_pep_sf"/>
</dbReference>
<dbReference type="RefSeq" id="WP_163243320.1">
    <property type="nucleotide sequence ID" value="NZ_CP082780.1"/>
</dbReference>
<protein>
    <submittedName>
        <fullName evidence="2">Uncharacterized protein</fullName>
    </submittedName>
</protein>
<evidence type="ECO:0000313" key="3">
    <source>
        <dbReference type="Proteomes" id="UP000472971"/>
    </source>
</evidence>
<dbReference type="Gene3D" id="3.90.1720.10">
    <property type="entry name" value="endopeptidase domain like (from Nostoc punctiforme)"/>
    <property type="match status" value="1"/>
</dbReference>